<sequence>MAGPLQRALPAVGKRVPKEGVMAHQRWPISKIVTKSRGRRVPQRQSMAVSLIS</sequence>
<keyword evidence="2" id="KW-1185">Reference proteome</keyword>
<dbReference type="Proteomes" id="UP000247584">
    <property type="component" value="Unassembled WGS sequence"/>
</dbReference>
<dbReference type="EMBL" id="QJSY01000025">
    <property type="protein sequence ID" value="PYE57038.1"/>
    <property type="molecule type" value="Genomic_DNA"/>
</dbReference>
<reference evidence="1 2" key="1">
    <citation type="submission" date="2018-06" db="EMBL/GenBank/DDBJ databases">
        <title>Genomic Encyclopedia of Type Strains, Phase III (KMG-III): the genomes of soil and plant-associated and newly described type strains.</title>
        <authorList>
            <person name="Whitman W."/>
        </authorList>
    </citation>
    <scope>NUCLEOTIDE SEQUENCE [LARGE SCALE GENOMIC DNA]</scope>
    <source>
        <strain evidence="1 2">JC5</strain>
    </source>
</reference>
<accession>A0ABX5PKY6</accession>
<evidence type="ECO:0000313" key="1">
    <source>
        <dbReference type="EMBL" id="PYE57038.1"/>
    </source>
</evidence>
<organism evidence="1 2">
    <name type="scientific">Shewanella chilikensis</name>
    <dbReference type="NCBI Taxonomy" id="558541"/>
    <lineage>
        <taxon>Bacteria</taxon>
        <taxon>Pseudomonadati</taxon>
        <taxon>Pseudomonadota</taxon>
        <taxon>Gammaproteobacteria</taxon>
        <taxon>Alteromonadales</taxon>
        <taxon>Shewanellaceae</taxon>
        <taxon>Shewanella</taxon>
    </lineage>
</organism>
<name>A0ABX5PKY6_9GAMM</name>
<protein>
    <submittedName>
        <fullName evidence="1">Uncharacterized protein</fullName>
    </submittedName>
</protein>
<evidence type="ECO:0000313" key="2">
    <source>
        <dbReference type="Proteomes" id="UP000247584"/>
    </source>
</evidence>
<gene>
    <name evidence="1" type="ORF">C8J23_12559</name>
</gene>
<comment type="caution">
    <text evidence="1">The sequence shown here is derived from an EMBL/GenBank/DDBJ whole genome shotgun (WGS) entry which is preliminary data.</text>
</comment>
<proteinExistence type="predicted"/>